<dbReference type="InterPro" id="IPR010869">
    <property type="entry name" value="DUF1501"/>
</dbReference>
<dbReference type="Gene3D" id="3.40.720.10">
    <property type="entry name" value="Alkaline Phosphatase, subunit A"/>
    <property type="match status" value="1"/>
</dbReference>
<dbReference type="Proteomes" id="UP001597375">
    <property type="component" value="Unassembled WGS sequence"/>
</dbReference>
<accession>A0ABW5D4L9</accession>
<comment type="caution">
    <text evidence="1">The sequence shown here is derived from an EMBL/GenBank/DDBJ whole genome shotgun (WGS) entry which is preliminary data.</text>
</comment>
<sequence length="488" mass="53924">MNPFNEFQTARGQAQTRRHFLGNTGYGLGAIALNALFPGKGHAATEAPVDNPMRALIPMIAPKAKRVIYLHMEGAPPQQELFDFKPKLNEFHMKECPAELLEGKSFAFIKGTPKLLGSIYKFNKHGKSGAEISEMLPNIAKHADDLCIVKSMHTDQFNHAPAQLLMHTGSQQFGGASIGSWVTYGLGSFNEDLPGYMVLLSGDSLPSGGKSLWGSSFLPSVYQGVQCRSEGDPVLYVSNPEGLSRDIRRRSLDALNELNRKELEQFKDPETLTRINQYELAFRMQAAVPGVMDISKEPASILEEYGAQPGKASFANNCLLARRLVEKGVRFVQLFDWGWDIHGTTDNDDLKTQFPKKCKQTDQPVGALLTDLKRRGLLEDTLVIWGGEFGRTPMNEGRNGSKLLGRDHHPDAFTIWMAGAGVKPGTYGETDELGYSVVKDGVHVRDFHATILHACGLDPFKLNYPYQGLNQRLIGPANTPKVKHDLFA</sequence>
<evidence type="ECO:0000313" key="1">
    <source>
        <dbReference type="EMBL" id="MFD2255450.1"/>
    </source>
</evidence>
<keyword evidence="2" id="KW-1185">Reference proteome</keyword>
<name>A0ABW5D4L9_9BACT</name>
<dbReference type="InterPro" id="IPR006311">
    <property type="entry name" value="TAT_signal"/>
</dbReference>
<dbReference type="EMBL" id="JBHUIT010000002">
    <property type="protein sequence ID" value="MFD2255450.1"/>
    <property type="molecule type" value="Genomic_DNA"/>
</dbReference>
<gene>
    <name evidence="1" type="ORF">ACFSSA_02070</name>
</gene>
<dbReference type="PANTHER" id="PTHR43737:SF1">
    <property type="entry name" value="DUF1501 DOMAIN-CONTAINING PROTEIN"/>
    <property type="match status" value="1"/>
</dbReference>
<dbReference type="PROSITE" id="PS51318">
    <property type="entry name" value="TAT"/>
    <property type="match status" value="1"/>
</dbReference>
<dbReference type="SUPFAM" id="SSF53649">
    <property type="entry name" value="Alkaline phosphatase-like"/>
    <property type="match status" value="1"/>
</dbReference>
<dbReference type="InterPro" id="IPR017850">
    <property type="entry name" value="Alkaline_phosphatase_core_sf"/>
</dbReference>
<dbReference type="RefSeq" id="WP_386818109.1">
    <property type="nucleotide sequence ID" value="NZ_JBHUIT010000002.1"/>
</dbReference>
<dbReference type="PANTHER" id="PTHR43737">
    <property type="entry name" value="BLL7424 PROTEIN"/>
    <property type="match status" value="1"/>
</dbReference>
<evidence type="ECO:0000313" key="2">
    <source>
        <dbReference type="Proteomes" id="UP001597375"/>
    </source>
</evidence>
<protein>
    <submittedName>
        <fullName evidence="1">DUF1501 domain-containing protein</fullName>
    </submittedName>
</protein>
<organism evidence="1 2">
    <name type="scientific">Luteolibacter algae</name>
    <dbReference type="NCBI Taxonomy" id="454151"/>
    <lineage>
        <taxon>Bacteria</taxon>
        <taxon>Pseudomonadati</taxon>
        <taxon>Verrucomicrobiota</taxon>
        <taxon>Verrucomicrobiia</taxon>
        <taxon>Verrucomicrobiales</taxon>
        <taxon>Verrucomicrobiaceae</taxon>
        <taxon>Luteolibacter</taxon>
    </lineage>
</organism>
<proteinExistence type="predicted"/>
<reference evidence="2" key="1">
    <citation type="journal article" date="2019" name="Int. J. Syst. Evol. Microbiol.">
        <title>The Global Catalogue of Microorganisms (GCM) 10K type strain sequencing project: providing services to taxonomists for standard genome sequencing and annotation.</title>
        <authorList>
            <consortium name="The Broad Institute Genomics Platform"/>
            <consortium name="The Broad Institute Genome Sequencing Center for Infectious Disease"/>
            <person name="Wu L."/>
            <person name="Ma J."/>
        </authorList>
    </citation>
    <scope>NUCLEOTIDE SEQUENCE [LARGE SCALE GENOMIC DNA]</scope>
    <source>
        <strain evidence="2">CGMCC 4.7106</strain>
    </source>
</reference>
<dbReference type="Pfam" id="PF07394">
    <property type="entry name" value="DUF1501"/>
    <property type="match status" value="1"/>
</dbReference>